<keyword evidence="3" id="KW-1185">Reference proteome</keyword>
<feature type="transmembrane region" description="Helical" evidence="1">
    <location>
        <begin position="95"/>
        <end position="115"/>
    </location>
</feature>
<dbReference type="Proteomes" id="UP001596328">
    <property type="component" value="Unassembled WGS sequence"/>
</dbReference>
<keyword evidence="1" id="KW-1133">Transmembrane helix</keyword>
<feature type="transmembrane region" description="Helical" evidence="1">
    <location>
        <begin position="30"/>
        <end position="48"/>
    </location>
</feature>
<feature type="transmembrane region" description="Helical" evidence="1">
    <location>
        <begin position="54"/>
        <end position="74"/>
    </location>
</feature>
<organism evidence="2 3">
    <name type="scientific">Halobium palmae</name>
    <dbReference type="NCBI Taxonomy" id="1776492"/>
    <lineage>
        <taxon>Archaea</taxon>
        <taxon>Methanobacteriati</taxon>
        <taxon>Methanobacteriota</taxon>
        <taxon>Stenosarchaea group</taxon>
        <taxon>Halobacteria</taxon>
        <taxon>Halobacteriales</taxon>
        <taxon>Haloferacaceae</taxon>
        <taxon>Halobium</taxon>
    </lineage>
</organism>
<evidence type="ECO:0000313" key="2">
    <source>
        <dbReference type="EMBL" id="MFC6723694.1"/>
    </source>
</evidence>
<reference evidence="2 3" key="1">
    <citation type="journal article" date="2019" name="Int. J. Syst. Evol. Microbiol.">
        <title>The Global Catalogue of Microorganisms (GCM) 10K type strain sequencing project: providing services to taxonomists for standard genome sequencing and annotation.</title>
        <authorList>
            <consortium name="The Broad Institute Genomics Platform"/>
            <consortium name="The Broad Institute Genome Sequencing Center for Infectious Disease"/>
            <person name="Wu L."/>
            <person name="Ma J."/>
        </authorList>
    </citation>
    <scope>NUCLEOTIDE SEQUENCE [LARGE SCALE GENOMIC DNA]</scope>
    <source>
        <strain evidence="2 3">NBRC 111368</strain>
    </source>
</reference>
<comment type="caution">
    <text evidence="2">The sequence shown here is derived from an EMBL/GenBank/DDBJ whole genome shotgun (WGS) entry which is preliminary data.</text>
</comment>
<gene>
    <name evidence="2" type="ORF">ACFQE1_04710</name>
</gene>
<proteinExistence type="predicted"/>
<keyword evidence="1" id="KW-0472">Membrane</keyword>
<evidence type="ECO:0000313" key="3">
    <source>
        <dbReference type="Proteomes" id="UP001596328"/>
    </source>
</evidence>
<protein>
    <submittedName>
        <fullName evidence="2">Uncharacterized protein</fullName>
    </submittedName>
</protein>
<sequence length="116" mass="12418">MPQNRLPRLLSLSLSSGESRLRDSIDQSQLTGLACVLVGASQLPLAFLVGEQSLILFVMGCAGWMLIGLGVDLLRGKEAFETGWGESERIEWLSAAWVLLFALFVVAATAVVLLGA</sequence>
<dbReference type="AlphaFoldDB" id="A0ABD5RWW0"/>
<keyword evidence="1" id="KW-0812">Transmembrane</keyword>
<name>A0ABD5RWW0_9EURY</name>
<dbReference type="EMBL" id="JBHSWU010000037">
    <property type="protein sequence ID" value="MFC6723694.1"/>
    <property type="molecule type" value="Genomic_DNA"/>
</dbReference>
<accession>A0ABD5RWW0</accession>
<evidence type="ECO:0000256" key="1">
    <source>
        <dbReference type="SAM" id="Phobius"/>
    </source>
</evidence>